<feature type="compositionally biased region" description="Low complexity" evidence="1">
    <location>
        <begin position="119"/>
        <end position="138"/>
    </location>
</feature>
<feature type="region of interest" description="Disordered" evidence="1">
    <location>
        <begin position="99"/>
        <end position="256"/>
    </location>
</feature>
<sequence>MGLPRETEIVPSKSFLETGRRSLAVSSSLLARRTRTSQQHHGSAKENNASPPPRPATTATTITTALAGNDLKKNKRLQLPQSQQQQQGKPKKIVKRVHFADDNGPGTRSQSGLRTQSGPQTQNQTRSQPQSQPPTRINRTNDRRRTLRSASAPVRSSASAQKAQSAAPSAPKKETRNVMAISSILNESEGHDHDDNRSSVNHSTRVSEPARPEPRPGPSLLPGPTSTASTNSQPLTTKANNNENNKNKKPTRIASPDTMDITMKQFEEDQLPDGQSIPFDNPIEFFQQRKQLHCRLSFREGAASDCIAHDVWDSSQLVLNQGVNVMSSAAGVMVDMRLVDYGVNMNKEWIESG</sequence>
<feature type="region of interest" description="Disordered" evidence="1">
    <location>
        <begin position="26"/>
        <end position="58"/>
    </location>
</feature>
<name>A0A0F4YJ99_RASE3</name>
<organism evidence="2 3">
    <name type="scientific">Rasamsonia emersonii (strain ATCC 16479 / CBS 393.64 / IMI 116815)</name>
    <dbReference type="NCBI Taxonomy" id="1408163"/>
    <lineage>
        <taxon>Eukaryota</taxon>
        <taxon>Fungi</taxon>
        <taxon>Dikarya</taxon>
        <taxon>Ascomycota</taxon>
        <taxon>Pezizomycotina</taxon>
        <taxon>Eurotiomycetes</taxon>
        <taxon>Eurotiomycetidae</taxon>
        <taxon>Eurotiales</taxon>
        <taxon>Trichocomaceae</taxon>
        <taxon>Rasamsonia</taxon>
    </lineage>
</organism>
<feature type="compositionally biased region" description="Polar residues" evidence="1">
    <location>
        <begin position="106"/>
        <end position="118"/>
    </location>
</feature>
<reference evidence="2 3" key="1">
    <citation type="submission" date="2015-04" db="EMBL/GenBank/DDBJ databases">
        <authorList>
            <person name="Heijne W.H."/>
            <person name="Fedorova N.D."/>
            <person name="Nierman W.C."/>
            <person name="Vollebregt A.W."/>
            <person name="Zhao Z."/>
            <person name="Wu L."/>
            <person name="Kumar M."/>
            <person name="Stam H."/>
            <person name="van den Berg M.A."/>
            <person name="Pel H.J."/>
        </authorList>
    </citation>
    <scope>NUCLEOTIDE SEQUENCE [LARGE SCALE GENOMIC DNA]</scope>
    <source>
        <strain evidence="2 3">CBS 393.64</strain>
    </source>
</reference>
<dbReference type="EMBL" id="LASV01000463">
    <property type="protein sequence ID" value="KKA18372.1"/>
    <property type="molecule type" value="Genomic_DNA"/>
</dbReference>
<evidence type="ECO:0000256" key="1">
    <source>
        <dbReference type="SAM" id="MobiDB-lite"/>
    </source>
</evidence>
<dbReference type="Proteomes" id="UP000053958">
    <property type="component" value="Unassembled WGS sequence"/>
</dbReference>
<evidence type="ECO:0000313" key="2">
    <source>
        <dbReference type="EMBL" id="KKA18372.1"/>
    </source>
</evidence>
<accession>A0A0F4YJ99</accession>
<dbReference type="RefSeq" id="XP_013324984.1">
    <property type="nucleotide sequence ID" value="XM_013469530.1"/>
</dbReference>
<keyword evidence="3" id="KW-1185">Reference proteome</keyword>
<proteinExistence type="predicted"/>
<feature type="compositionally biased region" description="Polar residues" evidence="1">
    <location>
        <begin position="224"/>
        <end position="237"/>
    </location>
</feature>
<evidence type="ECO:0000313" key="3">
    <source>
        <dbReference type="Proteomes" id="UP000053958"/>
    </source>
</evidence>
<dbReference type="AlphaFoldDB" id="A0A0F4YJ99"/>
<dbReference type="GeneID" id="25319947"/>
<feature type="compositionally biased region" description="Polar residues" evidence="1">
    <location>
        <begin position="39"/>
        <end position="48"/>
    </location>
</feature>
<protein>
    <submittedName>
        <fullName evidence="2">Uncharacterized protein</fullName>
    </submittedName>
</protein>
<feature type="compositionally biased region" description="Low complexity" evidence="1">
    <location>
        <begin position="148"/>
        <end position="170"/>
    </location>
</feature>
<feature type="compositionally biased region" description="Basic and acidic residues" evidence="1">
    <location>
        <begin position="188"/>
        <end position="197"/>
    </location>
</feature>
<gene>
    <name evidence="2" type="ORF">T310_7677</name>
</gene>
<comment type="caution">
    <text evidence="2">The sequence shown here is derived from an EMBL/GenBank/DDBJ whole genome shotgun (WGS) entry which is preliminary data.</text>
</comment>